<evidence type="ECO:0000313" key="2">
    <source>
        <dbReference type="EMBL" id="MEJ2866106.1"/>
    </source>
</evidence>
<proteinExistence type="predicted"/>
<dbReference type="Proteomes" id="UP001369736">
    <property type="component" value="Unassembled WGS sequence"/>
</dbReference>
<organism evidence="2 3">
    <name type="scientific">Actinomycetospora flava</name>
    <dbReference type="NCBI Taxonomy" id="3129232"/>
    <lineage>
        <taxon>Bacteria</taxon>
        <taxon>Bacillati</taxon>
        <taxon>Actinomycetota</taxon>
        <taxon>Actinomycetes</taxon>
        <taxon>Pseudonocardiales</taxon>
        <taxon>Pseudonocardiaceae</taxon>
        <taxon>Actinomycetospora</taxon>
    </lineage>
</organism>
<dbReference type="RefSeq" id="WP_337707481.1">
    <property type="nucleotide sequence ID" value="NZ_JBBEGM010000031.1"/>
</dbReference>
<comment type="caution">
    <text evidence="2">The sequence shown here is derived from an EMBL/GenBank/DDBJ whole genome shotgun (WGS) entry which is preliminary data.</text>
</comment>
<sequence>MELPVDVDRLVIVASGQVEPVRPWVDGPDGKRRPGEHQEQDENGVPLWTVHGMIATGDRPTLVATRVPSRTQPEVVAFAPLSFERLVCTARVNRTSGQLALYWSAAGIAAQHHGRQQKQEQAA</sequence>
<feature type="compositionally biased region" description="Basic and acidic residues" evidence="1">
    <location>
        <begin position="28"/>
        <end position="40"/>
    </location>
</feature>
<protein>
    <submittedName>
        <fullName evidence="2">Uncharacterized protein</fullName>
    </submittedName>
</protein>
<gene>
    <name evidence="2" type="ORF">WCD58_33485</name>
</gene>
<accession>A0ABU8MGI6</accession>
<feature type="region of interest" description="Disordered" evidence="1">
    <location>
        <begin position="21"/>
        <end position="44"/>
    </location>
</feature>
<name>A0ABU8MGI6_9PSEU</name>
<reference evidence="2 3" key="1">
    <citation type="submission" date="2024-03" db="EMBL/GenBank/DDBJ databases">
        <title>Actinomycetospora sp. OC33-EN07, a novel actinomycete isolated from wild orchid (Aerides multiflora).</title>
        <authorList>
            <person name="Suriyachadkun C."/>
        </authorList>
    </citation>
    <scope>NUCLEOTIDE SEQUENCE [LARGE SCALE GENOMIC DNA]</scope>
    <source>
        <strain evidence="2 3">OC33-EN07</strain>
    </source>
</reference>
<keyword evidence="3" id="KW-1185">Reference proteome</keyword>
<dbReference type="EMBL" id="JBBEGM010000031">
    <property type="protein sequence ID" value="MEJ2866106.1"/>
    <property type="molecule type" value="Genomic_DNA"/>
</dbReference>
<evidence type="ECO:0000313" key="3">
    <source>
        <dbReference type="Proteomes" id="UP001369736"/>
    </source>
</evidence>
<evidence type="ECO:0000256" key="1">
    <source>
        <dbReference type="SAM" id="MobiDB-lite"/>
    </source>
</evidence>